<dbReference type="Gene3D" id="1.20.5.110">
    <property type="match status" value="1"/>
</dbReference>
<feature type="region of interest" description="Disordered" evidence="2">
    <location>
        <begin position="129"/>
        <end position="166"/>
    </location>
</feature>
<name>A0ABX1EID0_9PROT</name>
<protein>
    <recommendedName>
        <fullName evidence="6">YbgF trimerisation domain-containing protein</fullName>
    </recommendedName>
</protein>
<sequence>MRLLRAFLLGAAFAALTLGSARAQIETREGIALQNQILQLRQEVEMLRRSGPSLPPPAPGNSALGARPPAASGGPPQAELLGTLLDRVARMEEDLRSLRGRAEENEFRERTLRERLEKLEGDIDFRLQQLEGQRQGNAAPAARPPVAAATPPATPNRPAPAPATCS</sequence>
<organism evidence="4 5">
    <name type="scientific">Falsiroseomonas selenitidurans</name>
    <dbReference type="NCBI Taxonomy" id="2716335"/>
    <lineage>
        <taxon>Bacteria</taxon>
        <taxon>Pseudomonadati</taxon>
        <taxon>Pseudomonadota</taxon>
        <taxon>Alphaproteobacteria</taxon>
        <taxon>Acetobacterales</taxon>
        <taxon>Roseomonadaceae</taxon>
        <taxon>Falsiroseomonas</taxon>
    </lineage>
</organism>
<feature type="non-terminal residue" evidence="4">
    <location>
        <position position="166"/>
    </location>
</feature>
<dbReference type="EMBL" id="JAAVNE010000108">
    <property type="protein sequence ID" value="NKC34615.1"/>
    <property type="molecule type" value="Genomic_DNA"/>
</dbReference>
<gene>
    <name evidence="4" type="ORF">HEQ75_27465</name>
</gene>
<evidence type="ECO:0000256" key="3">
    <source>
        <dbReference type="SAM" id="SignalP"/>
    </source>
</evidence>
<comment type="caution">
    <text evidence="4">The sequence shown here is derived from an EMBL/GenBank/DDBJ whole genome shotgun (WGS) entry which is preliminary data.</text>
</comment>
<evidence type="ECO:0000313" key="4">
    <source>
        <dbReference type="EMBL" id="NKC34615.1"/>
    </source>
</evidence>
<accession>A0ABX1EID0</accession>
<feature type="compositionally biased region" description="Pro residues" evidence="2">
    <location>
        <begin position="152"/>
        <end position="166"/>
    </location>
</feature>
<reference evidence="4 5" key="1">
    <citation type="submission" date="2020-03" db="EMBL/GenBank/DDBJ databases">
        <title>Roseomonas selenitidurans sp. nov. isolated from urban soil.</title>
        <authorList>
            <person name="Liu H."/>
        </authorList>
    </citation>
    <scope>NUCLEOTIDE SEQUENCE [LARGE SCALE GENOMIC DNA]</scope>
    <source>
        <strain evidence="4 5">BU-1</strain>
    </source>
</reference>
<evidence type="ECO:0000256" key="1">
    <source>
        <dbReference type="SAM" id="Coils"/>
    </source>
</evidence>
<keyword evidence="3" id="KW-0732">Signal</keyword>
<keyword evidence="5" id="KW-1185">Reference proteome</keyword>
<feature type="coiled-coil region" evidence="1">
    <location>
        <begin position="81"/>
        <end position="122"/>
    </location>
</feature>
<feature type="region of interest" description="Disordered" evidence="2">
    <location>
        <begin position="49"/>
        <end position="78"/>
    </location>
</feature>
<feature type="compositionally biased region" description="Low complexity" evidence="2">
    <location>
        <begin position="63"/>
        <end position="78"/>
    </location>
</feature>
<dbReference type="Proteomes" id="UP000787635">
    <property type="component" value="Unassembled WGS sequence"/>
</dbReference>
<feature type="compositionally biased region" description="Low complexity" evidence="2">
    <location>
        <begin position="137"/>
        <end position="151"/>
    </location>
</feature>
<keyword evidence="1" id="KW-0175">Coiled coil</keyword>
<proteinExistence type="predicted"/>
<evidence type="ECO:0000313" key="5">
    <source>
        <dbReference type="Proteomes" id="UP000787635"/>
    </source>
</evidence>
<evidence type="ECO:0008006" key="6">
    <source>
        <dbReference type="Google" id="ProtNLM"/>
    </source>
</evidence>
<evidence type="ECO:0000256" key="2">
    <source>
        <dbReference type="SAM" id="MobiDB-lite"/>
    </source>
</evidence>
<feature type="chain" id="PRO_5045185393" description="YbgF trimerisation domain-containing protein" evidence="3">
    <location>
        <begin position="24"/>
        <end position="166"/>
    </location>
</feature>
<feature type="signal peptide" evidence="3">
    <location>
        <begin position="1"/>
        <end position="23"/>
    </location>
</feature>